<dbReference type="Proteomes" id="UP000281962">
    <property type="component" value="Unassembled WGS sequence"/>
</dbReference>
<dbReference type="PANTHER" id="PTHR39163">
    <property type="entry name" value="FERREDOXIN"/>
    <property type="match status" value="1"/>
</dbReference>
<evidence type="ECO:0000313" key="11">
    <source>
        <dbReference type="Proteomes" id="UP000281962"/>
    </source>
</evidence>
<keyword evidence="6 8" id="KW-0408">Iron</keyword>
<dbReference type="AlphaFoldDB" id="A0A497ES17"/>
<dbReference type="PROSITE" id="PS51379">
    <property type="entry name" value="4FE4S_FER_2"/>
    <property type="match status" value="1"/>
</dbReference>
<evidence type="ECO:0000256" key="7">
    <source>
        <dbReference type="ARBA" id="ARBA00023014"/>
    </source>
</evidence>
<dbReference type="GO" id="GO:0009055">
    <property type="term" value="F:electron transfer activity"/>
    <property type="evidence" value="ECO:0007669"/>
    <property type="project" value="UniProtKB-UniRule"/>
</dbReference>
<evidence type="ECO:0000256" key="1">
    <source>
        <dbReference type="ARBA" id="ARBA00001966"/>
    </source>
</evidence>
<evidence type="ECO:0000313" key="10">
    <source>
        <dbReference type="EMBL" id="RLE49999.1"/>
    </source>
</evidence>
<feature type="domain" description="4Fe-4S ferredoxin-type" evidence="9">
    <location>
        <begin position="2"/>
        <end position="30"/>
    </location>
</feature>
<organism evidence="10 11">
    <name type="scientific">Thermoproteota archaeon</name>
    <dbReference type="NCBI Taxonomy" id="2056631"/>
    <lineage>
        <taxon>Archaea</taxon>
        <taxon>Thermoproteota</taxon>
    </lineage>
</organism>
<keyword evidence="7 8" id="KW-0411">Iron-sulfur</keyword>
<comment type="caution">
    <text evidence="10">The sequence shown here is derived from an EMBL/GenBank/DDBJ whole genome shotgun (WGS) entry which is preliminary data.</text>
</comment>
<evidence type="ECO:0000256" key="2">
    <source>
        <dbReference type="ARBA" id="ARBA00022448"/>
    </source>
</evidence>
<evidence type="ECO:0000259" key="9">
    <source>
        <dbReference type="PROSITE" id="PS51379"/>
    </source>
</evidence>
<dbReference type="GO" id="GO:0051539">
    <property type="term" value="F:4 iron, 4 sulfur cluster binding"/>
    <property type="evidence" value="ECO:0007669"/>
    <property type="project" value="UniProtKB-KW"/>
</dbReference>
<reference evidence="10 11" key="1">
    <citation type="submission" date="2018-06" db="EMBL/GenBank/DDBJ databases">
        <title>Extensive metabolic versatility and redundancy in microbially diverse, dynamic hydrothermal sediments.</title>
        <authorList>
            <person name="Dombrowski N."/>
            <person name="Teske A."/>
            <person name="Baker B.J."/>
        </authorList>
    </citation>
    <scope>NUCLEOTIDE SEQUENCE [LARGE SCALE GENOMIC DNA]</scope>
    <source>
        <strain evidence="10">B30_G17</strain>
    </source>
</reference>
<dbReference type="Gene3D" id="3.30.70.20">
    <property type="match status" value="1"/>
</dbReference>
<accession>A0A497ES17</accession>
<dbReference type="InterPro" id="IPR017896">
    <property type="entry name" value="4Fe4S_Fe-S-bd"/>
</dbReference>
<evidence type="ECO:0000256" key="3">
    <source>
        <dbReference type="ARBA" id="ARBA00022485"/>
    </source>
</evidence>
<evidence type="ECO:0000256" key="6">
    <source>
        <dbReference type="ARBA" id="ARBA00023004"/>
    </source>
</evidence>
<dbReference type="InterPro" id="IPR001080">
    <property type="entry name" value="3Fe4S_ferredoxin"/>
</dbReference>
<keyword evidence="2 8" id="KW-0813">Transport</keyword>
<dbReference type="EMBL" id="QMQY01000077">
    <property type="protein sequence ID" value="RLE49999.1"/>
    <property type="molecule type" value="Genomic_DNA"/>
</dbReference>
<keyword evidence="3" id="KW-0004">4Fe-4S</keyword>
<dbReference type="SUPFAM" id="SSF54862">
    <property type="entry name" value="4Fe-4S ferredoxins"/>
    <property type="match status" value="1"/>
</dbReference>
<proteinExistence type="predicted"/>
<dbReference type="Pfam" id="PF13459">
    <property type="entry name" value="Fer4_15"/>
    <property type="match status" value="1"/>
</dbReference>
<dbReference type="InterPro" id="IPR052395">
    <property type="entry name" value="ET_Ferredoxin"/>
</dbReference>
<dbReference type="PANTHER" id="PTHR39163:SF1">
    <property type="entry name" value="FERREDOXIN"/>
    <property type="match status" value="1"/>
</dbReference>
<evidence type="ECO:0000256" key="4">
    <source>
        <dbReference type="ARBA" id="ARBA00022723"/>
    </source>
</evidence>
<evidence type="ECO:0000256" key="5">
    <source>
        <dbReference type="ARBA" id="ARBA00022982"/>
    </source>
</evidence>
<comment type="cofactor">
    <cofactor evidence="1">
        <name>[4Fe-4S] cluster</name>
        <dbReference type="ChEBI" id="CHEBI:49883"/>
    </cofactor>
</comment>
<keyword evidence="5 8" id="KW-0249">Electron transport</keyword>
<gene>
    <name evidence="10" type="ORF">DRJ21_02030</name>
</gene>
<sequence length="74" mass="8512">MIKVKIIEERCIGCGGCIALAPKIFEYSEEAIAQIKNEFRIENKRNFGLIPDKFVENIKHIVKLCPTYAIEIEE</sequence>
<evidence type="ECO:0000256" key="8">
    <source>
        <dbReference type="RuleBase" id="RU368020"/>
    </source>
</evidence>
<comment type="function">
    <text evidence="8">Ferredoxins are iron-sulfur proteins that transfer electrons in a wide variety of metabolic reactions.</text>
</comment>
<dbReference type="GO" id="GO:0005506">
    <property type="term" value="F:iron ion binding"/>
    <property type="evidence" value="ECO:0007669"/>
    <property type="project" value="UniProtKB-UniRule"/>
</dbReference>
<name>A0A497ES17_9CREN</name>
<keyword evidence="4 8" id="KW-0479">Metal-binding</keyword>
<protein>
    <recommendedName>
        <fullName evidence="8">Ferredoxin</fullName>
    </recommendedName>
</protein>
<dbReference type="PRINTS" id="PR00352">
    <property type="entry name" value="3FE4SFRDOXIN"/>
</dbReference>